<dbReference type="GO" id="GO:0005637">
    <property type="term" value="C:nuclear inner membrane"/>
    <property type="evidence" value="ECO:0007669"/>
    <property type="project" value="UniProtKB-SubCell"/>
</dbReference>
<feature type="region of interest" description="Disordered" evidence="10">
    <location>
        <begin position="1"/>
        <end position="121"/>
    </location>
</feature>
<evidence type="ECO:0000256" key="8">
    <source>
        <dbReference type="ARBA" id="ARBA00023170"/>
    </source>
</evidence>
<dbReference type="RefSeq" id="XP_018327297.1">
    <property type="nucleotide sequence ID" value="XM_018471795.2"/>
</dbReference>
<dbReference type="PROSITE" id="PS50244">
    <property type="entry name" value="S5A_REDUCTASE"/>
    <property type="match status" value="1"/>
</dbReference>
<keyword evidence="12" id="KW-1185">Reference proteome</keyword>
<dbReference type="Pfam" id="PF01222">
    <property type="entry name" value="ERG4_ERG24"/>
    <property type="match status" value="1"/>
</dbReference>
<dbReference type="CTD" id="3930"/>
<feature type="transmembrane region" description="Helical" evidence="11">
    <location>
        <begin position="479"/>
        <end position="495"/>
    </location>
</feature>
<feature type="compositionally biased region" description="Basic residues" evidence="10">
    <location>
        <begin position="52"/>
        <end position="68"/>
    </location>
</feature>
<dbReference type="RefSeq" id="XP_025834321.1">
    <property type="nucleotide sequence ID" value="XM_025978536.1"/>
</dbReference>
<dbReference type="STRING" id="224129.A0A1W4X3C3"/>
<organism evidence="12 13">
    <name type="scientific">Agrilus planipennis</name>
    <name type="common">Emerald ash borer</name>
    <name type="synonym">Agrilus marcopoli</name>
    <dbReference type="NCBI Taxonomy" id="224129"/>
    <lineage>
        <taxon>Eukaryota</taxon>
        <taxon>Metazoa</taxon>
        <taxon>Ecdysozoa</taxon>
        <taxon>Arthropoda</taxon>
        <taxon>Hexapoda</taxon>
        <taxon>Insecta</taxon>
        <taxon>Pterygota</taxon>
        <taxon>Neoptera</taxon>
        <taxon>Endopterygota</taxon>
        <taxon>Coleoptera</taxon>
        <taxon>Polyphaga</taxon>
        <taxon>Elateriformia</taxon>
        <taxon>Buprestoidea</taxon>
        <taxon>Buprestidae</taxon>
        <taxon>Agrilinae</taxon>
        <taxon>Agrilus</taxon>
    </lineage>
</organism>
<dbReference type="GO" id="GO:0006695">
    <property type="term" value="P:cholesterol biosynthetic process"/>
    <property type="evidence" value="ECO:0007669"/>
    <property type="project" value="TreeGrafter"/>
</dbReference>
<keyword evidence="4 11" id="KW-0812">Transmembrane</keyword>
<feature type="transmembrane region" description="Helical" evidence="11">
    <location>
        <begin position="546"/>
        <end position="563"/>
    </location>
</feature>
<evidence type="ECO:0000313" key="13">
    <source>
        <dbReference type="RefSeq" id="XP_018327297.1"/>
    </source>
</evidence>
<keyword evidence="7 11" id="KW-0472">Membrane</keyword>
<feature type="transmembrane region" description="Helical" evidence="11">
    <location>
        <begin position="614"/>
        <end position="641"/>
    </location>
</feature>
<keyword evidence="3" id="KW-0597">Phosphoprotein</keyword>
<feature type="transmembrane region" description="Helical" evidence="11">
    <location>
        <begin position="515"/>
        <end position="534"/>
    </location>
</feature>
<comment type="similarity">
    <text evidence="2">Belongs to the ERG4/ERG24 family.</text>
</comment>
<dbReference type="Gene3D" id="1.20.120.1630">
    <property type="match status" value="1"/>
</dbReference>
<evidence type="ECO:0000256" key="4">
    <source>
        <dbReference type="ARBA" id="ARBA00022692"/>
    </source>
</evidence>
<sequence>MVSKKEKSSSAKTEKSLKTEKPSALPIKVISQPTENVSKTKKRSSASPSRKSPSRKSPSRKSPSRKSPSRSQKSPIDSPKKSPILKVTARRSIGDRKSPARPTKSSQGYKKFIADTDTDSDTAEISAKLSVEKPKAAVRGRARNIDNEHQPVKGMIEIISGAEVESEVGLVRRSARISQQREVERIVHVKQDLFAQKLAEFSDDDDIKNFKYSNSEKMLSMFNTPDRSSTSLDRVSESRKFEKSTNDLKRFDLLDRYEFGGSIGALALMCFIPVTVYGINLSCNRNSCSFTKIPDLENLKKVSSYFDLSAWTAFFVFALALMISSALPFGGKKVTGLLNKEGILEYRMNGLFSAIILSTLTIALSIYGFPVVQIVTEKYFQMITASLIFGILLSVILYLRSRHVSVSALNPHAVTRSHIYNFWMGRELNPRFFGVVDVKMYLYRFVIISSLIINGIFLFKKMLPPTPISSVSVMKKIAMSPTASVLALLQGVYLLDGLLFESSWVTSFEIQYEGVGWMLAVGYVMYPFMSTTILKYVTEHNIELPWFQLVAAIILFVIGYILLRGSNSQKDSFRKNPYDPSLSHLETIPTTQGKRLLASGYWGWVRHPNYLGDILILISFTFFVKSVPPLLFCLLNILFLISRARRDGLRCKQRYGAAWDIYCQRVKYIFLPKIY</sequence>
<feature type="transmembrane region" description="Helical" evidence="11">
    <location>
        <begin position="259"/>
        <end position="279"/>
    </location>
</feature>
<feature type="transmembrane region" description="Helical" evidence="11">
    <location>
        <begin position="441"/>
        <end position="459"/>
    </location>
</feature>
<evidence type="ECO:0000256" key="5">
    <source>
        <dbReference type="ARBA" id="ARBA00022989"/>
    </source>
</evidence>
<evidence type="ECO:0000256" key="6">
    <source>
        <dbReference type="ARBA" id="ARBA00023125"/>
    </source>
</evidence>
<dbReference type="KEGG" id="apln:108738396"/>
<evidence type="ECO:0000256" key="1">
    <source>
        <dbReference type="ARBA" id="ARBA00004473"/>
    </source>
</evidence>
<reference evidence="13 14" key="1">
    <citation type="submission" date="2025-04" db="UniProtKB">
        <authorList>
            <consortium name="RefSeq"/>
        </authorList>
    </citation>
    <scope>IDENTIFICATION</scope>
    <source>
        <tissue evidence="13 14">Entire body</tissue>
    </source>
</reference>
<gene>
    <name evidence="13 14" type="primary">LOC108738396</name>
</gene>
<dbReference type="FunFam" id="1.20.120.1630:FF:000013">
    <property type="entry name" value="Lamin-B receptor-like Protein"/>
    <property type="match status" value="1"/>
</dbReference>
<evidence type="ECO:0000256" key="10">
    <source>
        <dbReference type="SAM" id="MobiDB-lite"/>
    </source>
</evidence>
<dbReference type="OrthoDB" id="5326588at2759"/>
<feature type="transmembrane region" description="Helical" evidence="11">
    <location>
        <begin position="308"/>
        <end position="330"/>
    </location>
</feature>
<evidence type="ECO:0000256" key="9">
    <source>
        <dbReference type="ARBA" id="ARBA00023242"/>
    </source>
</evidence>
<evidence type="ECO:0000256" key="7">
    <source>
        <dbReference type="ARBA" id="ARBA00023136"/>
    </source>
</evidence>
<accession>A0A1W4X3C3</accession>
<keyword evidence="8 13" id="KW-0675">Receptor</keyword>
<name>A0A1W4X3C3_AGRPL</name>
<feature type="compositionally biased region" description="Basic and acidic residues" evidence="10">
    <location>
        <begin position="1"/>
        <end position="21"/>
    </location>
</feature>
<comment type="subcellular location">
    <subcellularLocation>
        <location evidence="1">Nucleus inner membrane</location>
        <topology evidence="1">Multi-pass membrane protein</topology>
    </subcellularLocation>
</comment>
<feature type="transmembrane region" description="Helical" evidence="11">
    <location>
        <begin position="350"/>
        <end position="372"/>
    </location>
</feature>
<feature type="transmembrane region" description="Helical" evidence="11">
    <location>
        <begin position="379"/>
        <end position="399"/>
    </location>
</feature>
<dbReference type="GeneID" id="108738396"/>
<evidence type="ECO:0000256" key="3">
    <source>
        <dbReference type="ARBA" id="ARBA00022553"/>
    </source>
</evidence>
<evidence type="ECO:0000256" key="11">
    <source>
        <dbReference type="SAM" id="Phobius"/>
    </source>
</evidence>
<dbReference type="GO" id="GO:0050613">
    <property type="term" value="F:Delta14-sterol reductase activity"/>
    <property type="evidence" value="ECO:0007669"/>
    <property type="project" value="TreeGrafter"/>
</dbReference>
<dbReference type="AlphaFoldDB" id="A0A1W4X3C3"/>
<dbReference type="GO" id="GO:0005789">
    <property type="term" value="C:endoplasmic reticulum membrane"/>
    <property type="evidence" value="ECO:0007669"/>
    <property type="project" value="TreeGrafter"/>
</dbReference>
<proteinExistence type="inferred from homology"/>
<dbReference type="PANTHER" id="PTHR21257">
    <property type="entry name" value="DELTA(14)-STEROL REDUCTASE"/>
    <property type="match status" value="1"/>
</dbReference>
<keyword evidence="9" id="KW-0539">Nucleus</keyword>
<dbReference type="PANTHER" id="PTHR21257:SF55">
    <property type="entry name" value="DELTA(14)-STEROL REDUCTASE LBR"/>
    <property type="match status" value="1"/>
</dbReference>
<keyword evidence="6" id="KW-0238">DNA-binding</keyword>
<protein>
    <submittedName>
        <fullName evidence="13 14">Lamin-B receptor</fullName>
    </submittedName>
</protein>
<keyword evidence="5 11" id="KW-1133">Transmembrane helix</keyword>
<evidence type="ECO:0000313" key="12">
    <source>
        <dbReference type="Proteomes" id="UP000192223"/>
    </source>
</evidence>
<evidence type="ECO:0000256" key="2">
    <source>
        <dbReference type="ARBA" id="ARBA00005402"/>
    </source>
</evidence>
<dbReference type="GO" id="GO:0003677">
    <property type="term" value="F:DNA binding"/>
    <property type="evidence" value="ECO:0007669"/>
    <property type="project" value="UniProtKB-KW"/>
</dbReference>
<dbReference type="InterPro" id="IPR001171">
    <property type="entry name" value="ERG24_DHCR-like"/>
</dbReference>
<evidence type="ECO:0000313" key="14">
    <source>
        <dbReference type="RefSeq" id="XP_025834321.1"/>
    </source>
</evidence>
<dbReference type="Proteomes" id="UP000192223">
    <property type="component" value="Unplaced"/>
</dbReference>